<evidence type="ECO:0000256" key="2">
    <source>
        <dbReference type="RuleBase" id="RU003514"/>
    </source>
</evidence>
<dbReference type="GO" id="GO:0003899">
    <property type="term" value="F:DNA-directed RNA polymerase activity"/>
    <property type="evidence" value="ECO:0007669"/>
    <property type="project" value="InterPro"/>
</dbReference>
<keyword evidence="3" id="KW-0472">Membrane</keyword>
<keyword evidence="2" id="KW-0808">Transferase</keyword>
<keyword evidence="5" id="KW-1185">Reference proteome</keyword>
<reference evidence="4" key="1">
    <citation type="journal article" date="2020" name="bioRxiv">
        <title>Hybrid origin of Populus tomentosa Carr. identified through genome sequencing and phylogenomic analysis.</title>
        <authorList>
            <person name="An X."/>
            <person name="Gao K."/>
            <person name="Chen Z."/>
            <person name="Li J."/>
            <person name="Yang X."/>
            <person name="Yang X."/>
            <person name="Zhou J."/>
            <person name="Guo T."/>
            <person name="Zhao T."/>
            <person name="Huang S."/>
            <person name="Miao D."/>
            <person name="Khan W.U."/>
            <person name="Rao P."/>
            <person name="Ye M."/>
            <person name="Lei B."/>
            <person name="Liao W."/>
            <person name="Wang J."/>
            <person name="Ji L."/>
            <person name="Li Y."/>
            <person name="Guo B."/>
            <person name="Mustafa N.S."/>
            <person name="Li S."/>
            <person name="Yun Q."/>
            <person name="Keller S.R."/>
            <person name="Mao J."/>
            <person name="Zhang R."/>
            <person name="Strauss S.H."/>
        </authorList>
    </citation>
    <scope>NUCLEOTIDE SEQUENCE</scope>
    <source>
        <strain evidence="4">GM15</strain>
        <tissue evidence="4">Leaf</tissue>
    </source>
</reference>
<proteinExistence type="inferred from homology"/>
<keyword evidence="2" id="KW-0240">DNA-directed RNA polymerase</keyword>
<evidence type="ECO:0000256" key="3">
    <source>
        <dbReference type="SAM" id="Phobius"/>
    </source>
</evidence>
<keyword evidence="2" id="KW-0235">DNA replication</keyword>
<organism evidence="4 5">
    <name type="scientific">Populus tomentosa</name>
    <name type="common">Chinese white poplar</name>
    <dbReference type="NCBI Taxonomy" id="118781"/>
    <lineage>
        <taxon>Eukaryota</taxon>
        <taxon>Viridiplantae</taxon>
        <taxon>Streptophyta</taxon>
        <taxon>Embryophyta</taxon>
        <taxon>Tracheophyta</taxon>
        <taxon>Spermatophyta</taxon>
        <taxon>Magnoliopsida</taxon>
        <taxon>eudicotyledons</taxon>
        <taxon>Gunneridae</taxon>
        <taxon>Pentapetalae</taxon>
        <taxon>rosids</taxon>
        <taxon>fabids</taxon>
        <taxon>Malpighiales</taxon>
        <taxon>Salicaceae</taxon>
        <taxon>Saliceae</taxon>
        <taxon>Populus</taxon>
    </lineage>
</organism>
<accession>A0A8X8D7Q2</accession>
<sequence>MNREESENGREDMLIDGQKQGNVSVPSEFNVNYLKLYYAKLFPYADMFKWMSYGNDGKHPACDKSYVGRREFSFTLENDIYLRYQSFNNVVQLENSIKEKCPFKIDIGPVYSVDPAKKNAYAQSGDNVFTPVERELIFDIDITDYDDVRYCCSGADVCLECWPLMTVAIKVIDTALRATMSIIILLLSAQPPVAVRFHPVMVLFPSFPPSHSSIYRHKGQKRGMTLALTTFYGFIVAGVVSIAGSVMGKQEGKASCKLLTNEQRAAVADYFRVYKGNENSSKKVSLTGPALHPFLVRSYSEVLERFFETKLLLSQNIFSTEDRYEKILEMIPDKSATSELRGKWQTKKGSKEDINVVRWEQLKNTLQSGKYKAQGLRRCVEEIVFSFTYPRLDMEVSRHMNHLLKAPFCVHPKTGRVCVPIDPNQCDEFDPTAVPTLSQLFEELNIGVTRAEDENEWDRTSLGQPISFFRSSFLQPLLKSCKNHDIAGGDGELLQIKTAAIKKSPELVVLSSHSSVFSLRNSVMPYSLECSFPSMVTGTTVQVTLSLEETEPSNCFGNSGHVSGWTG</sequence>
<dbReference type="Proteomes" id="UP000886885">
    <property type="component" value="Chromosome 3D"/>
</dbReference>
<name>A0A8X8D7Q2_POPTO</name>
<dbReference type="GO" id="GO:0006269">
    <property type="term" value="P:DNA replication, synthesis of primer"/>
    <property type="evidence" value="ECO:0007669"/>
    <property type="project" value="UniProtKB-KW"/>
</dbReference>
<dbReference type="EC" id="2.7.7.-" evidence="2"/>
<evidence type="ECO:0000256" key="1">
    <source>
        <dbReference type="ARBA" id="ARBA00009762"/>
    </source>
</evidence>
<dbReference type="GO" id="GO:0000428">
    <property type="term" value="C:DNA-directed RNA polymerase complex"/>
    <property type="evidence" value="ECO:0007669"/>
    <property type="project" value="UniProtKB-KW"/>
</dbReference>
<keyword evidence="2" id="KW-0639">Primosome</keyword>
<dbReference type="AlphaFoldDB" id="A0A8X8D7Q2"/>
<comment type="caution">
    <text evidence="4">The sequence shown here is derived from an EMBL/GenBank/DDBJ whole genome shotgun (WGS) entry which is preliminary data.</text>
</comment>
<dbReference type="InterPro" id="IPR002755">
    <property type="entry name" value="DNA_primase_S"/>
</dbReference>
<dbReference type="OrthoDB" id="19606at2759"/>
<evidence type="ECO:0000313" key="5">
    <source>
        <dbReference type="Proteomes" id="UP000886885"/>
    </source>
</evidence>
<comment type="similarity">
    <text evidence="1 2">Belongs to the eukaryotic-type primase small subunit family.</text>
</comment>
<keyword evidence="3" id="KW-0812">Transmembrane</keyword>
<feature type="transmembrane region" description="Helical" evidence="3">
    <location>
        <begin position="226"/>
        <end position="247"/>
    </location>
</feature>
<dbReference type="PANTHER" id="PTHR10536">
    <property type="entry name" value="DNA PRIMASE SMALL SUBUNIT"/>
    <property type="match status" value="1"/>
</dbReference>
<dbReference type="Pfam" id="PF01896">
    <property type="entry name" value="DNA_primase_S"/>
    <property type="match status" value="2"/>
</dbReference>
<evidence type="ECO:0000313" key="4">
    <source>
        <dbReference type="EMBL" id="KAG6780875.1"/>
    </source>
</evidence>
<keyword evidence="3" id="KW-1133">Transmembrane helix</keyword>
<dbReference type="EMBL" id="JAAWWB010000006">
    <property type="protein sequence ID" value="KAG6780875.1"/>
    <property type="molecule type" value="Genomic_DNA"/>
</dbReference>
<keyword evidence="2" id="KW-0804">Transcription</keyword>
<protein>
    <recommendedName>
        <fullName evidence="2">DNA primase</fullName>
        <ecNumber evidence="2">2.7.7.-</ecNumber>
    </recommendedName>
</protein>
<gene>
    <name evidence="4" type="ORF">POTOM_013754</name>
</gene>